<evidence type="ECO:0000256" key="3">
    <source>
        <dbReference type="SAM" id="Phobius"/>
    </source>
</evidence>
<sequence>MMTNAGNPNILVNQQESTQLDPKTIAALDQGKRNVLGVRVDAVNYEAAVHKIIAAARQGKKLSVSALAVHGVMTGVLDETHRYRLNRLDLVCPDGQPVRWALNLLYKLKLPDRVCGPVLMLQICERAAQEGLPIYLYGSRPEILESLIKNLCDRFPKLIIAGSQPSRFRQVSTEEKQQIVEQIRQSGASMVFAGLGCPRQEVWVYEYSQDLPMPVMAVGAAFDFHAGRISQAPAFMQRWGLEWFYRLMQEPTRLWRRYVFLNPLYISLFILQFFKVVYFNPSNAKPPTEDMRYG</sequence>
<dbReference type="KEGG" id="mic:Mic7113_2161"/>
<organism evidence="4 5">
    <name type="scientific">Allocoleopsis franciscana PCC 7113</name>
    <dbReference type="NCBI Taxonomy" id="1173027"/>
    <lineage>
        <taxon>Bacteria</taxon>
        <taxon>Bacillati</taxon>
        <taxon>Cyanobacteriota</taxon>
        <taxon>Cyanophyceae</taxon>
        <taxon>Coleofasciculales</taxon>
        <taxon>Coleofasciculaceae</taxon>
        <taxon>Allocoleopsis</taxon>
        <taxon>Allocoleopsis franciscana</taxon>
    </lineage>
</organism>
<evidence type="ECO:0000256" key="2">
    <source>
        <dbReference type="ARBA" id="ARBA00022679"/>
    </source>
</evidence>
<keyword evidence="2" id="KW-0808">Transferase</keyword>
<name>K9WDU7_9CYAN</name>
<dbReference type="AlphaFoldDB" id="K9WDU7"/>
<dbReference type="STRING" id="1173027.Mic7113_2161"/>
<dbReference type="eggNOG" id="COG1922">
    <property type="taxonomic scope" value="Bacteria"/>
</dbReference>
<keyword evidence="1" id="KW-0328">Glycosyltransferase</keyword>
<dbReference type="EMBL" id="CP003630">
    <property type="protein sequence ID" value="AFZ17976.1"/>
    <property type="molecule type" value="Genomic_DNA"/>
</dbReference>
<reference evidence="4 5" key="1">
    <citation type="submission" date="2012-06" db="EMBL/GenBank/DDBJ databases">
        <title>Finished chromosome of genome of Microcoleus sp. PCC 7113.</title>
        <authorList>
            <consortium name="US DOE Joint Genome Institute"/>
            <person name="Gugger M."/>
            <person name="Coursin T."/>
            <person name="Rippka R."/>
            <person name="Tandeau De Marsac N."/>
            <person name="Huntemann M."/>
            <person name="Wei C.-L."/>
            <person name="Han J."/>
            <person name="Detter J.C."/>
            <person name="Han C."/>
            <person name="Tapia R."/>
            <person name="Chen A."/>
            <person name="Kyrpides N."/>
            <person name="Mavromatis K."/>
            <person name="Markowitz V."/>
            <person name="Szeto E."/>
            <person name="Ivanova N."/>
            <person name="Pagani I."/>
            <person name="Pati A."/>
            <person name="Goodwin L."/>
            <person name="Nordberg H.P."/>
            <person name="Cantor M.N."/>
            <person name="Hua S.X."/>
            <person name="Woyke T."/>
            <person name="Kerfeld C.A."/>
        </authorList>
    </citation>
    <scope>NUCLEOTIDE SEQUENCE [LARGE SCALE GENOMIC DNA]</scope>
    <source>
        <strain evidence="4 5">PCC 7113</strain>
    </source>
</reference>
<feature type="transmembrane region" description="Helical" evidence="3">
    <location>
        <begin position="258"/>
        <end position="278"/>
    </location>
</feature>
<keyword evidence="3" id="KW-1133">Transmembrane helix</keyword>
<keyword evidence="3" id="KW-0812">Transmembrane</keyword>
<protein>
    <submittedName>
        <fullName evidence="4">Exopolysaccharide biosynthesis protein, WecB/TagA/CpsF family</fullName>
    </submittedName>
</protein>
<dbReference type="CDD" id="cd06533">
    <property type="entry name" value="Glyco_transf_WecG_TagA"/>
    <property type="match status" value="1"/>
</dbReference>
<dbReference type="NCBIfam" id="TIGR00696">
    <property type="entry name" value="wecG_tagA_cpsF"/>
    <property type="match status" value="1"/>
</dbReference>
<evidence type="ECO:0000313" key="5">
    <source>
        <dbReference type="Proteomes" id="UP000010471"/>
    </source>
</evidence>
<dbReference type="HOGENOM" id="CLU_063203_2_1_3"/>
<dbReference type="InterPro" id="IPR004629">
    <property type="entry name" value="WecG_TagA_CpsF"/>
</dbReference>
<dbReference type="PATRIC" id="fig|1173027.3.peg.2359"/>
<dbReference type="Proteomes" id="UP000010471">
    <property type="component" value="Chromosome"/>
</dbReference>
<accession>K9WDU7</accession>
<dbReference type="PANTHER" id="PTHR34136">
    <property type="match status" value="1"/>
</dbReference>
<keyword evidence="5" id="KW-1185">Reference proteome</keyword>
<dbReference type="Pfam" id="PF03808">
    <property type="entry name" value="Glyco_tran_WecG"/>
    <property type="match status" value="1"/>
</dbReference>
<gene>
    <name evidence="4" type="ORF">Mic7113_2161</name>
</gene>
<evidence type="ECO:0000256" key="1">
    <source>
        <dbReference type="ARBA" id="ARBA00022676"/>
    </source>
</evidence>
<dbReference type="RefSeq" id="WP_015182128.1">
    <property type="nucleotide sequence ID" value="NC_019738.1"/>
</dbReference>
<evidence type="ECO:0000313" key="4">
    <source>
        <dbReference type="EMBL" id="AFZ17976.1"/>
    </source>
</evidence>
<keyword evidence="3" id="KW-0472">Membrane</keyword>
<dbReference type="GO" id="GO:0016758">
    <property type="term" value="F:hexosyltransferase activity"/>
    <property type="evidence" value="ECO:0007669"/>
    <property type="project" value="TreeGrafter"/>
</dbReference>
<proteinExistence type="predicted"/>
<dbReference type="PANTHER" id="PTHR34136:SF1">
    <property type="entry name" value="UDP-N-ACETYL-D-MANNOSAMINURONIC ACID TRANSFERASE"/>
    <property type="match status" value="1"/>
</dbReference>